<dbReference type="Proteomes" id="UP000823775">
    <property type="component" value="Unassembled WGS sequence"/>
</dbReference>
<organism evidence="1 2">
    <name type="scientific">Datura stramonium</name>
    <name type="common">Jimsonweed</name>
    <name type="synonym">Common thornapple</name>
    <dbReference type="NCBI Taxonomy" id="4076"/>
    <lineage>
        <taxon>Eukaryota</taxon>
        <taxon>Viridiplantae</taxon>
        <taxon>Streptophyta</taxon>
        <taxon>Embryophyta</taxon>
        <taxon>Tracheophyta</taxon>
        <taxon>Spermatophyta</taxon>
        <taxon>Magnoliopsida</taxon>
        <taxon>eudicotyledons</taxon>
        <taxon>Gunneridae</taxon>
        <taxon>Pentapetalae</taxon>
        <taxon>asterids</taxon>
        <taxon>lamiids</taxon>
        <taxon>Solanales</taxon>
        <taxon>Solanaceae</taxon>
        <taxon>Solanoideae</taxon>
        <taxon>Datureae</taxon>
        <taxon>Datura</taxon>
    </lineage>
</organism>
<protein>
    <submittedName>
        <fullName evidence="1">Uncharacterized protein</fullName>
    </submittedName>
</protein>
<evidence type="ECO:0000313" key="2">
    <source>
        <dbReference type="Proteomes" id="UP000823775"/>
    </source>
</evidence>
<reference evidence="1 2" key="1">
    <citation type="journal article" date="2021" name="BMC Genomics">
        <title>Datura genome reveals duplications of psychoactive alkaloid biosynthetic genes and high mutation rate following tissue culture.</title>
        <authorList>
            <person name="Rajewski A."/>
            <person name="Carter-House D."/>
            <person name="Stajich J."/>
            <person name="Litt A."/>
        </authorList>
    </citation>
    <scope>NUCLEOTIDE SEQUENCE [LARGE SCALE GENOMIC DNA]</scope>
    <source>
        <strain evidence="1">AR-01</strain>
    </source>
</reference>
<sequence length="126" mass="13981">MYKGRGQGYLNVNKVDFRIFGATGWINDLPSESDNSTGSIFVFFDFLEASNVLSRFPLPPFLPLFLPRTAEFLKGWPPRSDCSGPTCILRIEMIVRNMEKGEDSCTMLLLGEEATGNDVTEDGCGC</sequence>
<gene>
    <name evidence="1" type="ORF">HAX54_052190</name>
</gene>
<comment type="caution">
    <text evidence="1">The sequence shown here is derived from an EMBL/GenBank/DDBJ whole genome shotgun (WGS) entry which is preliminary data.</text>
</comment>
<accession>A0ABS8WS70</accession>
<evidence type="ECO:0000313" key="1">
    <source>
        <dbReference type="EMBL" id="MCE3052307.1"/>
    </source>
</evidence>
<proteinExistence type="predicted"/>
<keyword evidence="2" id="KW-1185">Reference proteome</keyword>
<dbReference type="EMBL" id="JACEIK010009428">
    <property type="protein sequence ID" value="MCE3052307.1"/>
    <property type="molecule type" value="Genomic_DNA"/>
</dbReference>
<name>A0ABS8WS70_DATST</name>